<feature type="transmembrane region" description="Helical" evidence="1">
    <location>
        <begin position="21"/>
        <end position="45"/>
    </location>
</feature>
<comment type="caution">
    <text evidence="2">The sequence shown here is derived from an EMBL/GenBank/DDBJ whole genome shotgun (WGS) entry which is preliminary data.</text>
</comment>
<protein>
    <submittedName>
        <fullName evidence="2">Uncharacterized protein</fullName>
    </submittedName>
</protein>
<dbReference type="AlphaFoldDB" id="A0A1E5QL69"/>
<name>A0A1E5QL69_9CYAN</name>
<dbReference type="STRING" id="1781255.BH720_10130"/>
<keyword evidence="1" id="KW-0812">Transmembrane</keyword>
<proteinExistence type="predicted"/>
<keyword evidence="1" id="KW-1133">Transmembrane helix</keyword>
<organism evidence="2">
    <name type="scientific">Desertifilum tharense IPPAS B-1220</name>
    <dbReference type="NCBI Taxonomy" id="1781255"/>
    <lineage>
        <taxon>Bacteria</taxon>
        <taxon>Bacillati</taxon>
        <taxon>Cyanobacteriota</taxon>
        <taxon>Cyanophyceae</taxon>
        <taxon>Desertifilales</taxon>
        <taxon>Desertifilaceae</taxon>
        <taxon>Desertifilum</taxon>
    </lineage>
</organism>
<gene>
    <name evidence="2" type="ORF">BH720_10130</name>
</gene>
<accession>A0A1E5QL69</accession>
<keyword evidence="1" id="KW-0472">Membrane</keyword>
<evidence type="ECO:0000313" key="2">
    <source>
        <dbReference type="EMBL" id="OEJ75344.1"/>
    </source>
</evidence>
<dbReference type="EMBL" id="MJGC01000052">
    <property type="protein sequence ID" value="OEJ75344.1"/>
    <property type="molecule type" value="Genomic_DNA"/>
</dbReference>
<sequence>MKRSSSSSTRSPSQRQSRSGYQRAGLFVGFVALGVLTALASYGFIRNTQTLAEASRSPVDAYLMLGGSIRREIYMAEVVRRESPQNIPILISQGSQDPCIVLIFQRALASMSNVWLEKCANSTFGNFYYALPILQQWGVQKLKLVTSGSHQKRALWLGQIMLGSHGIWVELEAVSEKGVPANRESRLKTTLDITRALGWAIISQFRTPSCHAVIPLDDVNLAQWRERGFSCEHQGNLQ</sequence>
<reference evidence="2" key="1">
    <citation type="submission" date="2016-09" db="EMBL/GenBank/DDBJ databases">
        <title>Draft genome of thermotolerant cyanobacterium Desertifilum sp. strain IPPAS B-1220.</title>
        <authorList>
            <person name="Sinetova M.A."/>
            <person name="Bolakhan K."/>
            <person name="Zayadan B.K."/>
            <person name="Mironov K.S."/>
            <person name="Ustinova V."/>
            <person name="Kupriyanova E.V."/>
            <person name="Sidorov R.A."/>
            <person name="Skrypnik A.N."/>
            <person name="Gogoleva N.E."/>
            <person name="Gogolev Y.V."/>
            <person name="Los D.A."/>
        </authorList>
    </citation>
    <scope>NUCLEOTIDE SEQUENCE [LARGE SCALE GENOMIC DNA]</scope>
    <source>
        <strain evidence="2">IPPAS B-1220</strain>
    </source>
</reference>
<evidence type="ECO:0000256" key="1">
    <source>
        <dbReference type="SAM" id="Phobius"/>
    </source>
</evidence>